<dbReference type="SUPFAM" id="SSF55073">
    <property type="entry name" value="Nucleotide cyclase"/>
    <property type="match status" value="1"/>
</dbReference>
<dbReference type="GO" id="GO:0052621">
    <property type="term" value="F:diguanylate cyclase activity"/>
    <property type="evidence" value="ECO:0007669"/>
    <property type="project" value="UniProtKB-EC"/>
</dbReference>
<dbReference type="Pfam" id="PF00990">
    <property type="entry name" value="GGDEF"/>
    <property type="match status" value="1"/>
</dbReference>
<dbReference type="KEGG" id="epl:P4G45_07490"/>
<dbReference type="PANTHER" id="PTHR45138">
    <property type="entry name" value="REGULATORY COMPONENTS OF SENSORY TRANSDUCTION SYSTEM"/>
    <property type="match status" value="1"/>
</dbReference>
<name>A0AAU7DCE0_9BACT</name>
<evidence type="ECO:0000313" key="6">
    <source>
        <dbReference type="EMBL" id="XBH15041.1"/>
    </source>
</evidence>
<dbReference type="CDD" id="cd01949">
    <property type="entry name" value="GGDEF"/>
    <property type="match status" value="1"/>
</dbReference>
<keyword evidence="3" id="KW-0472">Membrane</keyword>
<gene>
    <name evidence="5" type="ORF">P4G45_07490</name>
    <name evidence="6" type="ORF">P8936_07725</name>
</gene>
<dbReference type="GO" id="GO:0043709">
    <property type="term" value="P:cell adhesion involved in single-species biofilm formation"/>
    <property type="evidence" value="ECO:0007669"/>
    <property type="project" value="TreeGrafter"/>
</dbReference>
<sequence length="308" mass="34675">MQFIASYWAKGNPKQFKAMPNIIFQLITLLGILLLLLSFVPLRRIFKILPSGLTRNAWLGLAFLIGFSIVGYLLLFWLNYTEGPDHHEDWLISLICLLASIFVLCVCMISDRTAKEVSRIADLELAVLIDPLTELYNRRHILSLLEKECSRSKLLHKPLSVLLLDIDSFKEINDTLGHQAGDFVLKEFSRLFAAIQNNSGFVGRYGGEEFLILLPDTTRFNAFQAAEQLRYVIESTTMMLESKYEIPVTASIGVATSSSFTETPHDLISLADKALYEAKASGRNNVCMAPQQHAWQQEAKSTLAIPFV</sequence>
<dbReference type="InterPro" id="IPR050469">
    <property type="entry name" value="Diguanylate_Cyclase"/>
</dbReference>
<dbReference type="NCBIfam" id="TIGR00254">
    <property type="entry name" value="GGDEF"/>
    <property type="match status" value="1"/>
</dbReference>
<dbReference type="InterPro" id="IPR029787">
    <property type="entry name" value="Nucleotide_cyclase"/>
</dbReference>
<keyword evidence="6" id="KW-0808">Transferase</keyword>
<proteinExistence type="predicted"/>
<evidence type="ECO:0000313" key="5">
    <source>
        <dbReference type="EMBL" id="XBH11558.1"/>
    </source>
</evidence>
<accession>A0AAU7D1B9</accession>
<dbReference type="RefSeq" id="WP_348269050.1">
    <property type="nucleotide sequence ID" value="NZ_CP121194.1"/>
</dbReference>
<dbReference type="GO" id="GO:0005886">
    <property type="term" value="C:plasma membrane"/>
    <property type="evidence" value="ECO:0007669"/>
    <property type="project" value="TreeGrafter"/>
</dbReference>
<evidence type="ECO:0000256" key="3">
    <source>
        <dbReference type="SAM" id="Phobius"/>
    </source>
</evidence>
<comment type="catalytic activity">
    <reaction evidence="2">
        <text>2 GTP = 3',3'-c-di-GMP + 2 diphosphate</text>
        <dbReference type="Rhea" id="RHEA:24898"/>
        <dbReference type="ChEBI" id="CHEBI:33019"/>
        <dbReference type="ChEBI" id="CHEBI:37565"/>
        <dbReference type="ChEBI" id="CHEBI:58805"/>
        <dbReference type="EC" id="2.7.7.65"/>
    </reaction>
</comment>
<keyword evidence="3" id="KW-0812">Transmembrane</keyword>
<feature type="transmembrane region" description="Helical" evidence="3">
    <location>
        <begin position="90"/>
        <end position="109"/>
    </location>
</feature>
<dbReference type="PROSITE" id="PS50887">
    <property type="entry name" value="GGDEF"/>
    <property type="match status" value="1"/>
</dbReference>
<dbReference type="EMBL" id="CP121194">
    <property type="protein sequence ID" value="XBH11558.1"/>
    <property type="molecule type" value="Genomic_DNA"/>
</dbReference>
<feature type="domain" description="GGDEF" evidence="4">
    <location>
        <begin position="157"/>
        <end position="291"/>
    </location>
</feature>
<evidence type="ECO:0000256" key="1">
    <source>
        <dbReference type="ARBA" id="ARBA00012528"/>
    </source>
</evidence>
<evidence type="ECO:0000259" key="4">
    <source>
        <dbReference type="PROSITE" id="PS50887"/>
    </source>
</evidence>
<feature type="transmembrane region" description="Helical" evidence="3">
    <location>
        <begin position="22"/>
        <end position="46"/>
    </location>
</feature>
<dbReference type="GO" id="GO:1902201">
    <property type="term" value="P:negative regulation of bacterial-type flagellum-dependent cell motility"/>
    <property type="evidence" value="ECO:0007669"/>
    <property type="project" value="TreeGrafter"/>
</dbReference>
<protein>
    <recommendedName>
        <fullName evidence="1">diguanylate cyclase</fullName>
        <ecNumber evidence="1">2.7.7.65</ecNumber>
    </recommendedName>
</protein>
<reference evidence="6" key="1">
    <citation type="submission" date="2023-03" db="EMBL/GenBank/DDBJ databases">
        <title>Edaphobacter sp.</title>
        <authorList>
            <person name="Huber K.J."/>
            <person name="Papendorf J."/>
            <person name="Pilke C."/>
            <person name="Bunk B."/>
            <person name="Sproeer C."/>
            <person name="Pester M."/>
        </authorList>
    </citation>
    <scope>NUCLEOTIDE SEQUENCE</scope>
    <source>
        <strain evidence="5">DSM 109919</strain>
        <strain evidence="6">DSM 109920</strain>
    </source>
</reference>
<organism evidence="6">
    <name type="scientific">Edaphobacter paludis</name>
    <dbReference type="NCBI Taxonomy" id="3035702"/>
    <lineage>
        <taxon>Bacteria</taxon>
        <taxon>Pseudomonadati</taxon>
        <taxon>Acidobacteriota</taxon>
        <taxon>Terriglobia</taxon>
        <taxon>Terriglobales</taxon>
        <taxon>Acidobacteriaceae</taxon>
        <taxon>Edaphobacter</taxon>
    </lineage>
</organism>
<dbReference type="Gene3D" id="3.30.70.270">
    <property type="match status" value="1"/>
</dbReference>
<dbReference type="AlphaFoldDB" id="A0AAU7DCE0"/>
<accession>A0AAU7DCE0</accession>
<dbReference type="PANTHER" id="PTHR45138:SF9">
    <property type="entry name" value="DIGUANYLATE CYCLASE DGCM-RELATED"/>
    <property type="match status" value="1"/>
</dbReference>
<feature type="transmembrane region" description="Helical" evidence="3">
    <location>
        <begin position="58"/>
        <end position="78"/>
    </location>
</feature>
<dbReference type="InterPro" id="IPR043128">
    <property type="entry name" value="Rev_trsase/Diguanyl_cyclase"/>
</dbReference>
<dbReference type="EMBL" id="CP121195">
    <property type="protein sequence ID" value="XBH15041.1"/>
    <property type="molecule type" value="Genomic_DNA"/>
</dbReference>
<keyword evidence="3" id="KW-1133">Transmembrane helix</keyword>
<keyword evidence="6" id="KW-0548">Nucleotidyltransferase</keyword>
<dbReference type="FunFam" id="3.30.70.270:FF:000001">
    <property type="entry name" value="Diguanylate cyclase domain protein"/>
    <property type="match status" value="1"/>
</dbReference>
<dbReference type="SMART" id="SM00267">
    <property type="entry name" value="GGDEF"/>
    <property type="match status" value="1"/>
</dbReference>
<dbReference type="EC" id="2.7.7.65" evidence="1"/>
<dbReference type="InterPro" id="IPR000160">
    <property type="entry name" value="GGDEF_dom"/>
</dbReference>
<evidence type="ECO:0000256" key="2">
    <source>
        <dbReference type="ARBA" id="ARBA00034247"/>
    </source>
</evidence>